<keyword evidence="2" id="KW-1133">Transmembrane helix</keyword>
<feature type="compositionally biased region" description="Gly residues" evidence="1">
    <location>
        <begin position="711"/>
        <end position="745"/>
    </location>
</feature>
<comment type="caution">
    <text evidence="4">The sequence shown here is derived from an EMBL/GenBank/DDBJ whole genome shotgun (WGS) entry which is preliminary data.</text>
</comment>
<reference evidence="4" key="1">
    <citation type="submission" date="2021-03" db="EMBL/GenBank/DDBJ databases">
        <title>Streptomyces poriferae sp. nov., a novel marine sponge-derived Actinobacteria species with anti-MRSA activity.</title>
        <authorList>
            <person name="Sandoval-Powers M."/>
            <person name="Kralova S."/>
            <person name="Nguyen G.-S."/>
            <person name="Fawwal D."/>
            <person name="Degnes K."/>
            <person name="Klinkenberg G."/>
            <person name="Sletta H."/>
            <person name="Wentzel A."/>
            <person name="Liles M.R."/>
        </authorList>
    </citation>
    <scope>NUCLEOTIDE SEQUENCE</scope>
    <source>
        <strain evidence="4">DSM 41794</strain>
    </source>
</reference>
<dbReference type="SUPFAM" id="SSF53850">
    <property type="entry name" value="Periplasmic binding protein-like II"/>
    <property type="match status" value="1"/>
</dbReference>
<dbReference type="Proteomes" id="UP000664167">
    <property type="component" value="Unassembled WGS sequence"/>
</dbReference>
<evidence type="ECO:0000313" key="4">
    <source>
        <dbReference type="EMBL" id="MBO0516098.1"/>
    </source>
</evidence>
<gene>
    <name evidence="4" type="ORF">J0695_30645</name>
</gene>
<keyword evidence="5" id="KW-1185">Reference proteome</keyword>
<feature type="region of interest" description="Disordered" evidence="1">
    <location>
        <begin position="129"/>
        <end position="154"/>
    </location>
</feature>
<keyword evidence="2" id="KW-0472">Membrane</keyword>
<keyword evidence="3" id="KW-0732">Signal</keyword>
<keyword evidence="2" id="KW-0812">Transmembrane</keyword>
<feature type="transmembrane region" description="Helical" evidence="2">
    <location>
        <begin position="787"/>
        <end position="807"/>
    </location>
</feature>
<name>A0A939FDN5_9ACTN</name>
<dbReference type="Gene3D" id="3.40.190.10">
    <property type="entry name" value="Periplasmic binding protein-like II"/>
    <property type="match status" value="1"/>
</dbReference>
<dbReference type="RefSeq" id="WP_206967533.1">
    <property type="nucleotide sequence ID" value="NZ_BAAAJJ010000002.1"/>
</dbReference>
<evidence type="ECO:0000256" key="3">
    <source>
        <dbReference type="SAM" id="SignalP"/>
    </source>
</evidence>
<proteinExistence type="predicted"/>
<evidence type="ECO:0000256" key="2">
    <source>
        <dbReference type="SAM" id="Phobius"/>
    </source>
</evidence>
<accession>A0A939FDN5</accession>
<evidence type="ECO:0000313" key="5">
    <source>
        <dbReference type="Proteomes" id="UP000664167"/>
    </source>
</evidence>
<evidence type="ECO:0000256" key="1">
    <source>
        <dbReference type="SAM" id="MobiDB-lite"/>
    </source>
</evidence>
<sequence length="815" mass="84569">MKGPWIRIGGVRRRTRAGIAALLAALVVAVLPLPSAPQARAATAEDSARTVSGVKGKYDDFSKLKVTVHQTENLRAQGVRVTWTGGKETKGAMYTDYLQIMQCWGDEPSGPGREQCEFGASIQNNIGGDLTASRSLTTSKAPDPEETQYPFDGVNPAFVPFRPATGEPATTSPVDHTYFSSIDTNEEPYALTHADGTGEVTFLTQTVREAGHLGCGDPVRTATTVKGKSCWLVVVPRGEHEPDGRIGQGAQGTLNSSPLTTSNWAQRLVFPLDFLPVGDTCPADRAERRVTGSELVTDAISSWQPVLCTTTPSKFTFSQRGEQAARDLITKPTDTSPGLGFTVEPAVPDKGSPPIIHAPVAVSGIAVAFFVEIPGVGQLKEMKLNARLVAKLLTASYWDDVPHVYTDPSPPAQIAGNPRSIFHDPEFQALNPRFATWERTASGPMSLMVQLDNTDTNRMVWHWLQSDAEAKAFLGGRADPWGMKINTYYKGLALGTDATRSDFPKADPSAIPLSFQGQDAVSMTITDLSPYVGDMHDGALRTRRGNNLRTTTPADGGPGLPTKLATTPTLSGYRMVMAITDTASAARYGLQTAALRNASGTYVAPTSASLLTAVGEMKDSKVAGVLAPDPARAKGSAYPLTAVTYAAASTGLDKSVRKELAGLIRYAAGAGQVVGFRPGQLPDGYAPLTAGLKARARAAADRLQNAVASGGDQGAASGSGGTQGSAGGGSSAGAASGGGVGGAGGSSANPDTHDSASPSAGPADPGKNKLAASGGLTPGGVLGVIRWVLLGVLVAGGVAALAGPVMLRLSVRKTA</sequence>
<feature type="signal peptide" evidence="3">
    <location>
        <begin position="1"/>
        <end position="41"/>
    </location>
</feature>
<feature type="region of interest" description="Disordered" evidence="1">
    <location>
        <begin position="709"/>
        <end position="771"/>
    </location>
</feature>
<organism evidence="4 5">
    <name type="scientific">Streptomyces beijiangensis</name>
    <dbReference type="NCBI Taxonomy" id="163361"/>
    <lineage>
        <taxon>Bacteria</taxon>
        <taxon>Bacillati</taxon>
        <taxon>Actinomycetota</taxon>
        <taxon>Actinomycetes</taxon>
        <taxon>Kitasatosporales</taxon>
        <taxon>Streptomycetaceae</taxon>
        <taxon>Streptomyces</taxon>
    </lineage>
</organism>
<dbReference type="EMBL" id="JAFLRJ010000356">
    <property type="protein sequence ID" value="MBO0516098.1"/>
    <property type="molecule type" value="Genomic_DNA"/>
</dbReference>
<feature type="compositionally biased region" description="Polar residues" evidence="1">
    <location>
        <begin position="129"/>
        <end position="140"/>
    </location>
</feature>
<feature type="chain" id="PRO_5037186063" evidence="3">
    <location>
        <begin position="42"/>
        <end position="815"/>
    </location>
</feature>
<protein>
    <submittedName>
        <fullName evidence="4">Uncharacterized protein</fullName>
    </submittedName>
</protein>
<dbReference type="AlphaFoldDB" id="A0A939FDN5"/>